<protein>
    <submittedName>
        <fullName evidence="1">Uncharacterized protein</fullName>
    </submittedName>
</protein>
<proteinExistence type="predicted"/>
<gene>
    <name evidence="1" type="ORF">A4U53_030645</name>
</gene>
<name>A0ACD5EMF9_9HYPH</name>
<dbReference type="Proteomes" id="UP000078465">
    <property type="component" value="Chromosome"/>
</dbReference>
<reference evidence="1" key="1">
    <citation type="submission" date="2024-10" db="EMBL/GenBank/DDBJ databases">
        <title>Strain of Rhizobium-related bacteria isolated fromm roots of Vavilovia formosa.</title>
        <authorList>
            <person name="Kimeklis A."/>
            <person name="Afonin A."/>
        </authorList>
    </citation>
    <scope>NUCLEOTIDE SEQUENCE</scope>
    <source>
        <strain evidence="1">Vaf-46</strain>
    </source>
</reference>
<organism evidence="1 2">
    <name type="scientific">Rhizobium ruizarguesonis</name>
    <dbReference type="NCBI Taxonomy" id="2081791"/>
    <lineage>
        <taxon>Bacteria</taxon>
        <taxon>Pseudomonadati</taxon>
        <taxon>Pseudomonadota</taxon>
        <taxon>Alphaproteobacteria</taxon>
        <taxon>Hyphomicrobiales</taxon>
        <taxon>Rhizobiaceae</taxon>
        <taxon>Rhizobium/Agrobacterium group</taxon>
        <taxon>Rhizobium</taxon>
    </lineage>
</organism>
<accession>A0ACD5EMF9</accession>
<sequence length="127" mass="14447">MPRSPATQGQRYHLSSCFHPPLPAGQRIERRQEFDLGLLRRPTPDPNPERPVILRLPLHRSKVGGDLVSDDAVVCFVDFGGNIQRQAEAWRNSKPIDAVLGLADDRRLALDWPPYIAEARQAFRRIM</sequence>
<dbReference type="EMBL" id="CP171853">
    <property type="protein sequence ID" value="XKM40293.1"/>
    <property type="molecule type" value="Genomic_DNA"/>
</dbReference>
<evidence type="ECO:0000313" key="2">
    <source>
        <dbReference type="Proteomes" id="UP000078465"/>
    </source>
</evidence>
<evidence type="ECO:0000313" key="1">
    <source>
        <dbReference type="EMBL" id="XKM40293.1"/>
    </source>
</evidence>